<dbReference type="Proteomes" id="UP001295444">
    <property type="component" value="Chromosome 02"/>
</dbReference>
<proteinExistence type="predicted"/>
<dbReference type="EMBL" id="OW240913">
    <property type="protein sequence ID" value="CAH2247046.1"/>
    <property type="molecule type" value="Genomic_DNA"/>
</dbReference>
<organism evidence="2 3">
    <name type="scientific">Pelobates cultripes</name>
    <name type="common">Western spadefoot toad</name>
    <dbReference type="NCBI Taxonomy" id="61616"/>
    <lineage>
        <taxon>Eukaryota</taxon>
        <taxon>Metazoa</taxon>
        <taxon>Chordata</taxon>
        <taxon>Craniata</taxon>
        <taxon>Vertebrata</taxon>
        <taxon>Euteleostomi</taxon>
        <taxon>Amphibia</taxon>
        <taxon>Batrachia</taxon>
        <taxon>Anura</taxon>
        <taxon>Pelobatoidea</taxon>
        <taxon>Pelobatidae</taxon>
        <taxon>Pelobates</taxon>
    </lineage>
</organism>
<dbReference type="AlphaFoldDB" id="A0AAD1RB49"/>
<evidence type="ECO:0000256" key="1">
    <source>
        <dbReference type="SAM" id="MobiDB-lite"/>
    </source>
</evidence>
<evidence type="ECO:0000313" key="2">
    <source>
        <dbReference type="EMBL" id="CAH2247046.1"/>
    </source>
</evidence>
<feature type="region of interest" description="Disordered" evidence="1">
    <location>
        <begin position="1"/>
        <end position="21"/>
    </location>
</feature>
<protein>
    <submittedName>
        <fullName evidence="2">Uncharacterized protein</fullName>
    </submittedName>
</protein>
<evidence type="ECO:0000313" key="3">
    <source>
        <dbReference type="Proteomes" id="UP001295444"/>
    </source>
</evidence>
<name>A0AAD1RB49_PELCU</name>
<reference evidence="2" key="1">
    <citation type="submission" date="2022-03" db="EMBL/GenBank/DDBJ databases">
        <authorList>
            <person name="Alioto T."/>
            <person name="Alioto T."/>
            <person name="Gomez Garrido J."/>
        </authorList>
    </citation>
    <scope>NUCLEOTIDE SEQUENCE</scope>
</reference>
<sequence>MANTDPERPEMGETTDGPHLTRLEILEHTGGAEDDWCMDFGGGVWCAGEYLSARWAVERSAEGLAWPGELLADG</sequence>
<gene>
    <name evidence="2" type="ORF">PECUL_23A053422</name>
</gene>
<keyword evidence="3" id="KW-1185">Reference proteome</keyword>
<accession>A0AAD1RB49</accession>
<feature type="compositionally biased region" description="Basic and acidic residues" evidence="1">
    <location>
        <begin position="1"/>
        <end position="11"/>
    </location>
</feature>